<feature type="transmembrane region" description="Helical" evidence="8">
    <location>
        <begin position="79"/>
        <end position="99"/>
    </location>
</feature>
<dbReference type="Gene3D" id="1.10.3470.10">
    <property type="entry name" value="ABC transporter involved in vitamin B12 uptake, BtuC"/>
    <property type="match status" value="1"/>
</dbReference>
<evidence type="ECO:0000256" key="3">
    <source>
        <dbReference type="ARBA" id="ARBA00022448"/>
    </source>
</evidence>
<feature type="transmembrane region" description="Helical" evidence="8">
    <location>
        <begin position="304"/>
        <end position="325"/>
    </location>
</feature>
<keyword evidence="5 8" id="KW-0812">Transmembrane</keyword>
<keyword evidence="7 8" id="KW-0472">Membrane</keyword>
<evidence type="ECO:0000313" key="10">
    <source>
        <dbReference type="Proteomes" id="UP000634919"/>
    </source>
</evidence>
<dbReference type="PANTHER" id="PTHR30472:SF25">
    <property type="entry name" value="ABC TRANSPORTER PERMEASE PROTEIN MJ0876-RELATED"/>
    <property type="match status" value="1"/>
</dbReference>
<proteinExistence type="inferred from homology"/>
<dbReference type="PANTHER" id="PTHR30472">
    <property type="entry name" value="FERRIC ENTEROBACTIN TRANSPORT SYSTEM PERMEASE PROTEIN"/>
    <property type="match status" value="1"/>
</dbReference>
<feature type="transmembrane region" description="Helical" evidence="8">
    <location>
        <begin position="173"/>
        <end position="191"/>
    </location>
</feature>
<evidence type="ECO:0000256" key="5">
    <source>
        <dbReference type="ARBA" id="ARBA00022692"/>
    </source>
</evidence>
<dbReference type="SUPFAM" id="SSF81345">
    <property type="entry name" value="ABC transporter involved in vitamin B12 uptake, BtuC"/>
    <property type="match status" value="1"/>
</dbReference>
<name>A0ABR8S666_9BURK</name>
<feature type="transmembrane region" description="Helical" evidence="8">
    <location>
        <begin position="111"/>
        <end position="135"/>
    </location>
</feature>
<feature type="transmembrane region" description="Helical" evidence="8">
    <location>
        <begin position="259"/>
        <end position="292"/>
    </location>
</feature>
<keyword evidence="4" id="KW-1003">Cell membrane</keyword>
<dbReference type="Proteomes" id="UP000634919">
    <property type="component" value="Unassembled WGS sequence"/>
</dbReference>
<comment type="similarity">
    <text evidence="2">Belongs to the binding-protein-dependent transport system permease family. FecCD subfamily.</text>
</comment>
<sequence length="360" mass="37369">MRRPASLPAVWLRKHRVVSTRTSNVPTAAARSHWLAMLLVAVTAGLVVLGVCVGSTGWESVWRMRSDPVAQQIVWDIRFPRTLGAWLAGALLGLAGAVAQGLFRNPLADPYLLGSASGAALGGAAAMVFSGTAAIGMEWMQRLGMTGMAFAGAAIAVLLTLTLAQGVQNSLRMLLAGVVVGVVLGAVRDMLELRYPDILQPMKAFGLGSTAFIGWAACLLMVGAWALCALAAWCLSRVLDGLTLGESTAASLGLPLAPMRAGLIAVMALATGTAVAQTGLIAFVGLAAPHLVRSMVNVGHARSTLLSSLMGGVVLLTADILARWVMAPEELPVGVLTALLGGTYLLWLMHRGHAARQGRG</sequence>
<feature type="transmembrane region" description="Helical" evidence="8">
    <location>
        <begin position="212"/>
        <end position="239"/>
    </location>
</feature>
<evidence type="ECO:0000256" key="8">
    <source>
        <dbReference type="SAM" id="Phobius"/>
    </source>
</evidence>
<evidence type="ECO:0000256" key="1">
    <source>
        <dbReference type="ARBA" id="ARBA00004651"/>
    </source>
</evidence>
<comment type="caution">
    <text evidence="9">The sequence shown here is derived from an EMBL/GenBank/DDBJ whole genome shotgun (WGS) entry which is preliminary data.</text>
</comment>
<feature type="transmembrane region" description="Helical" evidence="8">
    <location>
        <begin position="147"/>
        <end position="167"/>
    </location>
</feature>
<feature type="transmembrane region" description="Helical" evidence="8">
    <location>
        <begin position="331"/>
        <end position="349"/>
    </location>
</feature>
<evidence type="ECO:0000256" key="4">
    <source>
        <dbReference type="ARBA" id="ARBA00022475"/>
    </source>
</evidence>
<gene>
    <name evidence="9" type="ORF">H9646_00565</name>
</gene>
<evidence type="ECO:0000256" key="2">
    <source>
        <dbReference type="ARBA" id="ARBA00007935"/>
    </source>
</evidence>
<keyword evidence="6 8" id="KW-1133">Transmembrane helix</keyword>
<keyword evidence="10" id="KW-1185">Reference proteome</keyword>
<dbReference type="InterPro" id="IPR000522">
    <property type="entry name" value="ABC_transptr_permease_BtuC"/>
</dbReference>
<dbReference type="Pfam" id="PF01032">
    <property type="entry name" value="FecCD"/>
    <property type="match status" value="1"/>
</dbReference>
<accession>A0ABR8S666</accession>
<evidence type="ECO:0000313" key="9">
    <source>
        <dbReference type="EMBL" id="MBD7958962.1"/>
    </source>
</evidence>
<protein>
    <submittedName>
        <fullName evidence="9">Iron ABC transporter permease</fullName>
    </submittedName>
</protein>
<feature type="transmembrane region" description="Helical" evidence="8">
    <location>
        <begin position="34"/>
        <end position="58"/>
    </location>
</feature>
<reference evidence="9 10" key="1">
    <citation type="submission" date="2020-08" db="EMBL/GenBank/DDBJ databases">
        <title>A Genomic Blueprint of the Chicken Gut Microbiome.</title>
        <authorList>
            <person name="Gilroy R."/>
            <person name="Ravi A."/>
            <person name="Getino M."/>
            <person name="Pursley I."/>
            <person name="Horton D.L."/>
            <person name="Alikhan N.-F."/>
            <person name="Baker D."/>
            <person name="Gharbi K."/>
            <person name="Hall N."/>
            <person name="Watson M."/>
            <person name="Adriaenssens E.M."/>
            <person name="Foster-Nyarko E."/>
            <person name="Jarju S."/>
            <person name="Secka A."/>
            <person name="Antonio M."/>
            <person name="Oren A."/>
            <person name="Chaudhuri R."/>
            <person name="La Ragione R.M."/>
            <person name="Hildebrand F."/>
            <person name="Pallen M.J."/>
        </authorList>
    </citation>
    <scope>NUCLEOTIDE SEQUENCE [LARGE SCALE GENOMIC DNA]</scope>
    <source>
        <strain evidence="9 10">Sa2CVA6</strain>
    </source>
</reference>
<keyword evidence="3" id="KW-0813">Transport</keyword>
<dbReference type="EMBL" id="JACSQK010000001">
    <property type="protein sequence ID" value="MBD7958962.1"/>
    <property type="molecule type" value="Genomic_DNA"/>
</dbReference>
<organism evidence="9 10">
    <name type="scientific">Comamonas avium</name>
    <dbReference type="NCBI Taxonomy" id="2762231"/>
    <lineage>
        <taxon>Bacteria</taxon>
        <taxon>Pseudomonadati</taxon>
        <taxon>Pseudomonadota</taxon>
        <taxon>Betaproteobacteria</taxon>
        <taxon>Burkholderiales</taxon>
        <taxon>Comamonadaceae</taxon>
        <taxon>Comamonas</taxon>
    </lineage>
</organism>
<dbReference type="InterPro" id="IPR037294">
    <property type="entry name" value="ABC_BtuC-like"/>
</dbReference>
<evidence type="ECO:0000256" key="6">
    <source>
        <dbReference type="ARBA" id="ARBA00022989"/>
    </source>
</evidence>
<comment type="subcellular location">
    <subcellularLocation>
        <location evidence="1">Cell membrane</location>
        <topology evidence="1">Multi-pass membrane protein</topology>
    </subcellularLocation>
</comment>
<evidence type="ECO:0000256" key="7">
    <source>
        <dbReference type="ARBA" id="ARBA00023136"/>
    </source>
</evidence>